<dbReference type="Proteomes" id="UP000800094">
    <property type="component" value="Unassembled WGS sequence"/>
</dbReference>
<proteinExistence type="predicted"/>
<dbReference type="EMBL" id="ML987213">
    <property type="protein sequence ID" value="KAF2241180.1"/>
    <property type="molecule type" value="Genomic_DNA"/>
</dbReference>
<organism evidence="2 3">
    <name type="scientific">Trematosphaeria pertusa</name>
    <dbReference type="NCBI Taxonomy" id="390896"/>
    <lineage>
        <taxon>Eukaryota</taxon>
        <taxon>Fungi</taxon>
        <taxon>Dikarya</taxon>
        <taxon>Ascomycota</taxon>
        <taxon>Pezizomycotina</taxon>
        <taxon>Dothideomycetes</taxon>
        <taxon>Pleosporomycetidae</taxon>
        <taxon>Pleosporales</taxon>
        <taxon>Massarineae</taxon>
        <taxon>Trematosphaeriaceae</taxon>
        <taxon>Trematosphaeria</taxon>
    </lineage>
</organism>
<feature type="compositionally biased region" description="Polar residues" evidence="1">
    <location>
        <begin position="62"/>
        <end position="75"/>
    </location>
</feature>
<dbReference type="AlphaFoldDB" id="A0A6A6HUR3"/>
<dbReference type="RefSeq" id="XP_033676184.1">
    <property type="nucleotide sequence ID" value="XM_033834203.1"/>
</dbReference>
<name>A0A6A6HUR3_9PLEO</name>
<evidence type="ECO:0000256" key="1">
    <source>
        <dbReference type="SAM" id="MobiDB-lite"/>
    </source>
</evidence>
<dbReference type="GeneID" id="54587533"/>
<sequence length="137" mass="15470">MSLETEFLLSILQINFEAPDVIPPNLLPELPRLQIARLQHPIPRQRHSAPAVQRHPDGEHSTLMSQQRMPQTKRQSPILEPRFPHLDALIPRCRDQGLPAERYAQQGVMVRLLELLDQGASIKNPDEQSPLGGAAEE</sequence>
<reference evidence="2" key="1">
    <citation type="journal article" date="2020" name="Stud. Mycol.">
        <title>101 Dothideomycetes genomes: a test case for predicting lifestyles and emergence of pathogens.</title>
        <authorList>
            <person name="Haridas S."/>
            <person name="Albert R."/>
            <person name="Binder M."/>
            <person name="Bloem J."/>
            <person name="Labutti K."/>
            <person name="Salamov A."/>
            <person name="Andreopoulos B."/>
            <person name="Baker S."/>
            <person name="Barry K."/>
            <person name="Bills G."/>
            <person name="Bluhm B."/>
            <person name="Cannon C."/>
            <person name="Castanera R."/>
            <person name="Culley D."/>
            <person name="Daum C."/>
            <person name="Ezra D."/>
            <person name="Gonzalez J."/>
            <person name="Henrissat B."/>
            <person name="Kuo A."/>
            <person name="Liang C."/>
            <person name="Lipzen A."/>
            <person name="Lutzoni F."/>
            <person name="Magnuson J."/>
            <person name="Mondo S."/>
            <person name="Nolan M."/>
            <person name="Ohm R."/>
            <person name="Pangilinan J."/>
            <person name="Park H.-J."/>
            <person name="Ramirez L."/>
            <person name="Alfaro M."/>
            <person name="Sun H."/>
            <person name="Tritt A."/>
            <person name="Yoshinaga Y."/>
            <person name="Zwiers L.-H."/>
            <person name="Turgeon B."/>
            <person name="Goodwin S."/>
            <person name="Spatafora J."/>
            <person name="Crous P."/>
            <person name="Grigoriev I."/>
        </authorList>
    </citation>
    <scope>NUCLEOTIDE SEQUENCE</scope>
    <source>
        <strain evidence="2">CBS 122368</strain>
    </source>
</reference>
<evidence type="ECO:0000313" key="3">
    <source>
        <dbReference type="Proteomes" id="UP000800094"/>
    </source>
</evidence>
<evidence type="ECO:0000313" key="2">
    <source>
        <dbReference type="EMBL" id="KAF2241180.1"/>
    </source>
</evidence>
<keyword evidence="3" id="KW-1185">Reference proteome</keyword>
<feature type="region of interest" description="Disordered" evidence="1">
    <location>
        <begin position="43"/>
        <end position="76"/>
    </location>
</feature>
<gene>
    <name evidence="2" type="ORF">BU26DRAFT_572035</name>
</gene>
<protein>
    <submittedName>
        <fullName evidence="2">Uncharacterized protein</fullName>
    </submittedName>
</protein>
<accession>A0A6A6HUR3</accession>